<dbReference type="InterPro" id="IPR052723">
    <property type="entry name" value="Acyl-CoA_thioesterase_PaaI"/>
</dbReference>
<dbReference type="InterPro" id="IPR029069">
    <property type="entry name" value="HotDog_dom_sf"/>
</dbReference>
<sequence>MEMTEKETFGAIRRSVEKEPYARSLGIRLEELRLGWAVAEMEFSGDMKDLLGTAHGGALFSLIDEAFGAAANSWGTVAVALNVNVVYVRSPSPGETLRAEAEEVHRSETASTCEIRVLGEDGRLIATAQATGYRKKERLPFRI</sequence>
<dbReference type="InterPro" id="IPR003736">
    <property type="entry name" value="PAAI_dom"/>
</dbReference>
<dbReference type="PANTHER" id="PTHR42856">
    <property type="entry name" value="ACYL-COENZYME A THIOESTERASE PAAI"/>
    <property type="match status" value="1"/>
</dbReference>
<dbReference type="CDD" id="cd03443">
    <property type="entry name" value="PaaI_thioesterase"/>
    <property type="match status" value="1"/>
</dbReference>
<dbReference type="Proteomes" id="UP000053961">
    <property type="component" value="Unassembled WGS sequence"/>
</dbReference>
<accession>A0A124FMI3</accession>
<evidence type="ECO:0000256" key="1">
    <source>
        <dbReference type="ARBA" id="ARBA00022801"/>
    </source>
</evidence>
<evidence type="ECO:0000313" key="3">
    <source>
        <dbReference type="EMBL" id="KUK44831.1"/>
    </source>
</evidence>
<dbReference type="SUPFAM" id="SSF54637">
    <property type="entry name" value="Thioesterase/thiol ester dehydrase-isomerase"/>
    <property type="match status" value="1"/>
</dbReference>
<dbReference type="PANTHER" id="PTHR42856:SF1">
    <property type="entry name" value="ACYL-COENZYME A THIOESTERASE PAAI"/>
    <property type="match status" value="1"/>
</dbReference>
<name>A0A124FMI3_9EURY</name>
<gene>
    <name evidence="3" type="ORF">XD72_0791</name>
    <name evidence="4" type="ORF">XE07_1223</name>
</gene>
<dbReference type="GO" id="GO:0016289">
    <property type="term" value="F:acyl-CoA hydrolase activity"/>
    <property type="evidence" value="ECO:0007669"/>
    <property type="project" value="TreeGrafter"/>
</dbReference>
<reference evidence="5 6" key="2">
    <citation type="journal article" date="2015" name="MBio">
        <title>Genome-Resolved Metagenomic Analysis Reveals Roles for Candidate Phyla and Other Microbial Community Members in Biogeochemical Transformations in Oil Reservoirs.</title>
        <authorList>
            <person name="Hu P."/>
            <person name="Tom L."/>
            <person name="Singh A."/>
            <person name="Thomas B.C."/>
            <person name="Baker B.J."/>
            <person name="Piceno Y.M."/>
            <person name="Andersen G.L."/>
            <person name="Banfield J.F."/>
        </authorList>
    </citation>
    <scope>NUCLEOTIDE SEQUENCE [LARGE SCALE GENOMIC DNA]</scope>
    <source>
        <strain evidence="3">57_489</strain>
    </source>
</reference>
<dbReference type="Gene3D" id="3.10.129.10">
    <property type="entry name" value="Hotdog Thioesterase"/>
    <property type="match status" value="1"/>
</dbReference>
<organism evidence="3 6">
    <name type="scientific">Methanothrix harundinacea</name>
    <dbReference type="NCBI Taxonomy" id="301375"/>
    <lineage>
        <taxon>Archaea</taxon>
        <taxon>Methanobacteriati</taxon>
        <taxon>Methanobacteriota</taxon>
        <taxon>Stenosarchaea group</taxon>
        <taxon>Methanomicrobia</taxon>
        <taxon>Methanotrichales</taxon>
        <taxon>Methanotrichaceae</taxon>
        <taxon>Methanothrix</taxon>
    </lineage>
</organism>
<proteinExistence type="predicted"/>
<comment type="caution">
    <text evidence="3">The sequence shown here is derived from an EMBL/GenBank/DDBJ whole genome shotgun (WGS) entry which is preliminary data.</text>
</comment>
<evidence type="ECO:0000259" key="2">
    <source>
        <dbReference type="Pfam" id="PF03061"/>
    </source>
</evidence>
<dbReference type="Pfam" id="PF03061">
    <property type="entry name" value="4HBT"/>
    <property type="match status" value="1"/>
</dbReference>
<dbReference type="InterPro" id="IPR006683">
    <property type="entry name" value="Thioestr_dom"/>
</dbReference>
<dbReference type="EMBL" id="LGFT01000014">
    <property type="protein sequence ID" value="KUK44831.1"/>
    <property type="molecule type" value="Genomic_DNA"/>
</dbReference>
<feature type="domain" description="Thioesterase" evidence="2">
    <location>
        <begin position="52"/>
        <end position="125"/>
    </location>
</feature>
<dbReference type="NCBIfam" id="TIGR00369">
    <property type="entry name" value="unchar_dom_1"/>
    <property type="match status" value="1"/>
</dbReference>
<dbReference type="PATRIC" id="fig|301375.6.peg.143"/>
<evidence type="ECO:0000313" key="5">
    <source>
        <dbReference type="Proteomes" id="UP000053961"/>
    </source>
</evidence>
<evidence type="ECO:0000313" key="4">
    <source>
        <dbReference type="EMBL" id="KUK96286.1"/>
    </source>
</evidence>
<dbReference type="AlphaFoldDB" id="A0A124FMI3"/>
<evidence type="ECO:0000313" key="6">
    <source>
        <dbReference type="Proteomes" id="UP000057043"/>
    </source>
</evidence>
<protein>
    <recommendedName>
        <fullName evidence="2">Thioesterase domain-containing protein</fullName>
    </recommendedName>
</protein>
<reference evidence="4" key="1">
    <citation type="journal article" date="2015" name="MBio">
        <title>Genome-resolved metagenomic analysis reveals roles for candidate phyla and other microbial community members in biogeochemical transformations in oil reservoirs.</title>
        <authorList>
            <person name="Hu P."/>
            <person name="Tom L."/>
            <person name="Singh A."/>
            <person name="Thomas B.C."/>
            <person name="Baker B.J."/>
            <person name="Piceno Y.M."/>
            <person name="Andersen G.L."/>
            <person name="Banfield J.F."/>
        </authorList>
    </citation>
    <scope>NUCLEOTIDE SEQUENCE [LARGE SCALE GENOMIC DNA]</scope>
    <source>
        <strain evidence="4">56_747</strain>
    </source>
</reference>
<dbReference type="EMBL" id="LGHB01000016">
    <property type="protein sequence ID" value="KUK96286.1"/>
    <property type="molecule type" value="Genomic_DNA"/>
</dbReference>
<dbReference type="Proteomes" id="UP000057043">
    <property type="component" value="Unassembled WGS sequence"/>
</dbReference>
<keyword evidence="1" id="KW-0378">Hydrolase</keyword>